<organism evidence="1 2">
    <name type="scientific">Macrosiphum euphorbiae</name>
    <name type="common">potato aphid</name>
    <dbReference type="NCBI Taxonomy" id="13131"/>
    <lineage>
        <taxon>Eukaryota</taxon>
        <taxon>Metazoa</taxon>
        <taxon>Ecdysozoa</taxon>
        <taxon>Arthropoda</taxon>
        <taxon>Hexapoda</taxon>
        <taxon>Insecta</taxon>
        <taxon>Pterygota</taxon>
        <taxon>Neoptera</taxon>
        <taxon>Paraneoptera</taxon>
        <taxon>Hemiptera</taxon>
        <taxon>Sternorrhyncha</taxon>
        <taxon>Aphidomorpha</taxon>
        <taxon>Aphidoidea</taxon>
        <taxon>Aphididae</taxon>
        <taxon>Macrosiphini</taxon>
        <taxon>Macrosiphum</taxon>
    </lineage>
</organism>
<reference evidence="1 2" key="1">
    <citation type="submission" date="2023-01" db="EMBL/GenBank/DDBJ databases">
        <authorList>
            <person name="Whitehead M."/>
        </authorList>
    </citation>
    <scope>NUCLEOTIDE SEQUENCE [LARGE SCALE GENOMIC DNA]</scope>
</reference>
<keyword evidence="2" id="KW-1185">Reference proteome</keyword>
<name>A0AAV0XG57_9HEMI</name>
<dbReference type="AlphaFoldDB" id="A0AAV0XG57"/>
<dbReference type="EMBL" id="CARXXK010000004">
    <property type="protein sequence ID" value="CAI6366973.1"/>
    <property type="molecule type" value="Genomic_DNA"/>
</dbReference>
<proteinExistence type="predicted"/>
<protein>
    <submittedName>
        <fullName evidence="1">Uncharacterized protein</fullName>
    </submittedName>
</protein>
<comment type="caution">
    <text evidence="1">The sequence shown here is derived from an EMBL/GenBank/DDBJ whole genome shotgun (WGS) entry which is preliminary data.</text>
</comment>
<evidence type="ECO:0000313" key="1">
    <source>
        <dbReference type="EMBL" id="CAI6366973.1"/>
    </source>
</evidence>
<sequence>MIIEIKRISHQNFWIENFMTQKILIENEVVTLKEALKVISDYSFEYSTELDMNVVLKAAKALSTAQKCKYSDLIIHTFRIFFNIFSSCRKLSIDNLKNDNVPLSNTIKTSLYNIIKLTIELKTYTTRFIFNIYHFMNLIPTLKSTDHTLIKSLLSINLNLDRIKSYIDQHQDEASEFDLLHFVQKVIAQMINVVERFRCKQCYIENYYDLISLVNNKITCIKLNNTDNNSVGRSIEESIDNLKKFFHDPSYLINDIPFSVYMYDQKYMLLEDIFEIKIDTSFIIPDLIVEWKNSTKWPTLGNVLKEVKSTYSLQNIFEYQVFLIEVIKSAFYIKYMKKELITSTVDIEKSLNEFDAFINKMIPKNYPTDLYGLIKKLRNSLYNYLELSKSTSVLPLSIFSVQQLRKVLINTSWVHNENCEESNINTTIESLPMNELVSRIVKLDNFKVFIQIFEELSYESNTLSDYDIQTVSNLKPIKKSDNIPAYCKHFSFLREKLLLFQILIVGFQQACDSQEEVDDSDVKKAKLFIFEILMNLFQTYTNYEKFKKIILPLTIYFKYNDETNENLKILLQVLFLNINIIEHFELNHCDLVEYSIDVYYNKIEFVFGHFTHNFLEQERCKLDKLLWDNKNEIMKNMINTSYYHIKDERRDIHLMAVDQFIRTVDFISNNISDNPDQDVSVRVFLWDGSMESVESVYSAITRCVIDYQYLVRHQCSIIKWFVSLVVEYFLKINQIYINLKKQNKYTQAIEFENKRTKKYLTEFEEIPFSKSINIYLHNILNFFEKSFDDFMDKNTERSMLLVNIDQFTLSQPSYEENSTSLVELKNMNKIINNNILFLHNVVQNLNDNKYISTDVQFSTCIYV</sequence>
<evidence type="ECO:0000313" key="2">
    <source>
        <dbReference type="Proteomes" id="UP001160148"/>
    </source>
</evidence>
<dbReference type="Proteomes" id="UP001160148">
    <property type="component" value="Unassembled WGS sequence"/>
</dbReference>
<accession>A0AAV0XG57</accession>
<gene>
    <name evidence="1" type="ORF">MEUPH1_LOCUS21499</name>
</gene>